<feature type="compositionally biased region" description="Polar residues" evidence="1">
    <location>
        <begin position="1"/>
        <end position="13"/>
    </location>
</feature>
<dbReference type="EMBL" id="VXIV02001507">
    <property type="protein sequence ID" value="KAF6032438.1"/>
    <property type="molecule type" value="Genomic_DNA"/>
</dbReference>
<sequence length="77" mass="9067">MAYTNFGMSNQSPDHWDSKKKISQSQVDFIRNLLMENDRGKRDILTSQLMAKWREFQKQKALDNNSETFVTQPPKCN</sequence>
<protein>
    <submittedName>
        <fullName evidence="2">Uncharacterized protein</fullName>
    </submittedName>
</protein>
<evidence type="ECO:0000256" key="1">
    <source>
        <dbReference type="SAM" id="MobiDB-lite"/>
    </source>
</evidence>
<evidence type="ECO:0000313" key="3">
    <source>
        <dbReference type="Proteomes" id="UP000593567"/>
    </source>
</evidence>
<proteinExistence type="predicted"/>
<comment type="caution">
    <text evidence="2">The sequence shown here is derived from an EMBL/GenBank/DDBJ whole genome shotgun (WGS) entry which is preliminary data.</text>
</comment>
<dbReference type="Proteomes" id="UP000593567">
    <property type="component" value="Unassembled WGS sequence"/>
</dbReference>
<dbReference type="AlphaFoldDB" id="A0A7J7K4B2"/>
<name>A0A7J7K4B2_BUGNE</name>
<gene>
    <name evidence="2" type="ORF">EB796_009252</name>
</gene>
<accession>A0A7J7K4B2</accession>
<reference evidence="2" key="1">
    <citation type="submission" date="2020-06" db="EMBL/GenBank/DDBJ databases">
        <title>Draft genome of Bugula neritina, a colonial animal packing powerful symbionts and potential medicines.</title>
        <authorList>
            <person name="Rayko M."/>
        </authorList>
    </citation>
    <scope>NUCLEOTIDE SEQUENCE [LARGE SCALE GENOMIC DNA]</scope>
    <source>
        <strain evidence="2">Kwan_BN1</strain>
    </source>
</reference>
<evidence type="ECO:0000313" key="2">
    <source>
        <dbReference type="EMBL" id="KAF6032438.1"/>
    </source>
</evidence>
<organism evidence="2 3">
    <name type="scientific">Bugula neritina</name>
    <name type="common">Brown bryozoan</name>
    <name type="synonym">Sertularia neritina</name>
    <dbReference type="NCBI Taxonomy" id="10212"/>
    <lineage>
        <taxon>Eukaryota</taxon>
        <taxon>Metazoa</taxon>
        <taxon>Spiralia</taxon>
        <taxon>Lophotrochozoa</taxon>
        <taxon>Bryozoa</taxon>
        <taxon>Gymnolaemata</taxon>
        <taxon>Cheilostomatida</taxon>
        <taxon>Flustrina</taxon>
        <taxon>Buguloidea</taxon>
        <taxon>Bugulidae</taxon>
        <taxon>Bugula</taxon>
    </lineage>
</organism>
<feature type="region of interest" description="Disordered" evidence="1">
    <location>
        <begin position="1"/>
        <end position="21"/>
    </location>
</feature>
<keyword evidence="3" id="KW-1185">Reference proteome</keyword>